<dbReference type="AlphaFoldDB" id="X0ZHY5"/>
<evidence type="ECO:0000256" key="1">
    <source>
        <dbReference type="SAM" id="MobiDB-lite"/>
    </source>
</evidence>
<sequence length="271" mass="31030">MEKIPSKKTIKIVVKITDESPENPIIDVRLRFTADGGNSWFQVPMEKHQDFYLSEIEEMPLGSKVIYYIEAEDASGEIYIENNDGKYFAYYVETQPTVKQSAIKAQKKIRQQQREGDVSDKPFLYESQNFKKTVNALEKKTQQIVSQIQTPSKPPQEEVIFQDKSQPQPVKKGSPLHPVKVPQKGSPIKKSQVQPVKIPQKSNSVPTQPRQKITKQKVQEPQQPKIQDNELTIFGKPQRKIDENLKVCPNCQSKIKSVWTSCPICGYRETS</sequence>
<gene>
    <name evidence="2" type="ORF">S01H4_03865</name>
</gene>
<name>X0ZHY5_9ZZZZ</name>
<comment type="caution">
    <text evidence="2">The sequence shown here is derived from an EMBL/GenBank/DDBJ whole genome shotgun (WGS) entry which is preliminary data.</text>
</comment>
<feature type="region of interest" description="Disordered" evidence="1">
    <location>
        <begin position="145"/>
        <end position="226"/>
    </location>
</feature>
<organism evidence="2">
    <name type="scientific">marine sediment metagenome</name>
    <dbReference type="NCBI Taxonomy" id="412755"/>
    <lineage>
        <taxon>unclassified sequences</taxon>
        <taxon>metagenomes</taxon>
        <taxon>ecological metagenomes</taxon>
    </lineage>
</organism>
<evidence type="ECO:0000313" key="2">
    <source>
        <dbReference type="EMBL" id="GAG59953.1"/>
    </source>
</evidence>
<accession>X0ZHY5</accession>
<dbReference type="EMBL" id="BART01000984">
    <property type="protein sequence ID" value="GAG59953.1"/>
    <property type="molecule type" value="Genomic_DNA"/>
</dbReference>
<reference evidence="2" key="1">
    <citation type="journal article" date="2014" name="Front. Microbiol.">
        <title>High frequency of phylogenetically diverse reductive dehalogenase-homologous genes in deep subseafloor sedimentary metagenomes.</title>
        <authorList>
            <person name="Kawai M."/>
            <person name="Futagami T."/>
            <person name="Toyoda A."/>
            <person name="Takaki Y."/>
            <person name="Nishi S."/>
            <person name="Hori S."/>
            <person name="Arai W."/>
            <person name="Tsubouchi T."/>
            <person name="Morono Y."/>
            <person name="Uchiyama I."/>
            <person name="Ito T."/>
            <person name="Fujiyama A."/>
            <person name="Inagaki F."/>
            <person name="Takami H."/>
        </authorList>
    </citation>
    <scope>NUCLEOTIDE SEQUENCE</scope>
    <source>
        <strain evidence="2">Expedition CK06-06</strain>
    </source>
</reference>
<proteinExistence type="predicted"/>
<feature type="compositionally biased region" description="Polar residues" evidence="1">
    <location>
        <begin position="189"/>
        <end position="211"/>
    </location>
</feature>
<protein>
    <submittedName>
        <fullName evidence="2">Uncharacterized protein</fullName>
    </submittedName>
</protein>